<dbReference type="EMBL" id="AFWH01000018">
    <property type="protein sequence ID" value="EGU51465.1"/>
    <property type="molecule type" value="Genomic_DNA"/>
</dbReference>
<dbReference type="OrthoDB" id="9919187at2"/>
<dbReference type="STRING" id="675816.VIA_001926"/>
<dbReference type="PATRIC" id="fig|675816.5.peg.1637"/>
<dbReference type="RefSeq" id="WP_004412816.1">
    <property type="nucleotide sequence ID" value="NZ_ACZV01000004.1"/>
</dbReference>
<dbReference type="AlphaFoldDB" id="C9QF56"/>
<reference evidence="2" key="2">
    <citation type="submission" date="2011-08" db="EMBL/GenBank/DDBJ databases">
        <authorList>
            <person name="Hoffman M."/>
            <person name="Strain E.A."/>
            <person name="Brown E."/>
            <person name="Allard M.W."/>
        </authorList>
    </citation>
    <scope>NUCLEOTIDE SEQUENCE</scope>
    <source>
        <strain evidence="2">CIP 102891</strain>
    </source>
</reference>
<sequence length="242" mass="26667">MRKLVAILISTLALLGCQDGHIDEDKGAKNNGSGYTPQVITEANSAIFNLVGNDRQTYKTESLVRMTTFASDRILSAVGAKSINDLIMISERAFINGTTTKTLTNGDVVDFSVYFVEPSSGRLSLTISGNSDILTKDAPHLVESEHGLKAANFPTGKIALFLVVDLDPIESKNSFVTEIDNEMYSVTNELGKITYVHSKHNHGRNNFMNEIVFDKNTSQVRYSIDNELKYLSYNLSTDTLSQ</sequence>
<accession>C9QF56</accession>
<comment type="caution">
    <text evidence="2">The sequence shown here is derived from an EMBL/GenBank/DDBJ whole genome shotgun (WGS) entry which is preliminary data.</text>
</comment>
<reference evidence="1 4" key="1">
    <citation type="submission" date="2009-10" db="EMBL/GenBank/DDBJ databases">
        <authorList>
            <consortium name="Los Alamos National Laboratory (LANL)"/>
            <consortium name="National Microbial Pathogen Data Resource (NMPDR)"/>
            <person name="Munk A.C."/>
            <person name="Chertkov O."/>
            <person name="Tapia R."/>
            <person name="Green L."/>
            <person name="Rogers Y."/>
            <person name="Detter J.C."/>
            <person name="Bruce D."/>
            <person name="Brettin T.S."/>
            <person name="Colwell R.R."/>
            <person name="Huq A."/>
            <person name="Grim C.J."/>
            <person name="Hasan N.A."/>
            <person name="Bartels D."/>
            <person name="Vonstein V."/>
        </authorList>
    </citation>
    <scope>NUCLEOTIDE SEQUENCE [LARGE SCALE GENOMIC DNA]</scope>
    <source>
        <strain evidence="1 4">CIP 102891</strain>
    </source>
</reference>
<name>C9QF56_VIBOR</name>
<organism evidence="2 3">
    <name type="scientific">Vibrio orientalis CIP 102891 = ATCC 33934</name>
    <dbReference type="NCBI Taxonomy" id="675816"/>
    <lineage>
        <taxon>Bacteria</taxon>
        <taxon>Pseudomonadati</taxon>
        <taxon>Pseudomonadota</taxon>
        <taxon>Gammaproteobacteria</taxon>
        <taxon>Vibrionales</taxon>
        <taxon>Vibrionaceae</taxon>
        <taxon>Vibrio</taxon>
        <taxon>Vibrio oreintalis group</taxon>
    </lineage>
</organism>
<keyword evidence="4" id="KW-1185">Reference proteome</keyword>
<dbReference type="Proteomes" id="UP000003515">
    <property type="component" value="Unassembled WGS sequence"/>
</dbReference>
<evidence type="ECO:0000313" key="4">
    <source>
        <dbReference type="Proteomes" id="UP000003515"/>
    </source>
</evidence>
<evidence type="ECO:0000313" key="1">
    <source>
        <dbReference type="EMBL" id="EEX94766.1"/>
    </source>
</evidence>
<gene>
    <name evidence="1" type="ORF">VIA_001926</name>
    <name evidence="2" type="ORF">VIOR3934_21371</name>
</gene>
<evidence type="ECO:0008006" key="5">
    <source>
        <dbReference type="Google" id="ProtNLM"/>
    </source>
</evidence>
<evidence type="ECO:0000313" key="2">
    <source>
        <dbReference type="EMBL" id="EGU51465.1"/>
    </source>
</evidence>
<dbReference type="PROSITE" id="PS51257">
    <property type="entry name" value="PROKAR_LIPOPROTEIN"/>
    <property type="match status" value="1"/>
</dbReference>
<dbReference type="EMBL" id="ACZV01000004">
    <property type="protein sequence ID" value="EEX94766.1"/>
    <property type="molecule type" value="Genomic_DNA"/>
</dbReference>
<proteinExistence type="predicted"/>
<protein>
    <recommendedName>
        <fullName evidence="5">Lipoprotein</fullName>
    </recommendedName>
</protein>
<reference evidence="2 3" key="3">
    <citation type="journal article" date="2012" name="Int. J. Syst. Evol. Microbiol.">
        <title>Vibrio caribbeanicus sp. nov., isolated from the marine sponge Scleritoderma cyanea.</title>
        <authorList>
            <person name="Hoffmann M."/>
            <person name="Monday S.R."/>
            <person name="Allard M.W."/>
            <person name="Strain E.A."/>
            <person name="Whittaker P."/>
            <person name="Naum M."/>
            <person name="McCarthy P.J."/>
            <person name="Lopez J.V."/>
            <person name="Fischer M."/>
            <person name="Brown E.W."/>
        </authorList>
    </citation>
    <scope>NUCLEOTIDE SEQUENCE [LARGE SCALE GENOMIC DNA]</scope>
    <source>
        <strain evidence="2">CIP 102891</strain>
        <strain evidence="3">CIP 102891 / ATCC 33934</strain>
    </source>
</reference>
<evidence type="ECO:0000313" key="3">
    <source>
        <dbReference type="Proteomes" id="UP000002817"/>
    </source>
</evidence>
<dbReference type="Proteomes" id="UP000002817">
    <property type="component" value="Unassembled WGS sequence"/>
</dbReference>